<dbReference type="InterPro" id="IPR045584">
    <property type="entry name" value="Pilin-like"/>
</dbReference>
<evidence type="ECO:0000256" key="3">
    <source>
        <dbReference type="ARBA" id="ARBA00022475"/>
    </source>
</evidence>
<evidence type="ECO:0000256" key="6">
    <source>
        <dbReference type="ARBA" id="ARBA00022692"/>
    </source>
</evidence>
<dbReference type="InterPro" id="IPR012902">
    <property type="entry name" value="N_methyl_site"/>
</dbReference>
<keyword evidence="5" id="KW-0997">Cell inner membrane</keyword>
<dbReference type="SUPFAM" id="SSF54523">
    <property type="entry name" value="Pili subunits"/>
    <property type="match status" value="1"/>
</dbReference>
<accession>A0A4P9UVM8</accession>
<organism evidence="13 14">
    <name type="scientific">Methylotuvimicrobium buryatense</name>
    <name type="common">Methylomicrobium buryatense</name>
    <dbReference type="NCBI Taxonomy" id="95641"/>
    <lineage>
        <taxon>Bacteria</taxon>
        <taxon>Pseudomonadati</taxon>
        <taxon>Pseudomonadota</taxon>
        <taxon>Gammaproteobacteria</taxon>
        <taxon>Methylococcales</taxon>
        <taxon>Methylococcaceae</taxon>
        <taxon>Methylotuvimicrobium</taxon>
    </lineage>
</organism>
<keyword evidence="6 11" id="KW-0812">Transmembrane</keyword>
<evidence type="ECO:0000256" key="4">
    <source>
        <dbReference type="ARBA" id="ARBA00022481"/>
    </source>
</evidence>
<dbReference type="Pfam" id="PF12019">
    <property type="entry name" value="GspH"/>
    <property type="match status" value="1"/>
</dbReference>
<evidence type="ECO:0000256" key="10">
    <source>
        <dbReference type="ARBA" id="ARBA00030775"/>
    </source>
</evidence>
<evidence type="ECO:0000313" key="13">
    <source>
        <dbReference type="EMBL" id="QCW84830.1"/>
    </source>
</evidence>
<keyword evidence="7 11" id="KW-1133">Transmembrane helix</keyword>
<evidence type="ECO:0000256" key="5">
    <source>
        <dbReference type="ARBA" id="ARBA00022519"/>
    </source>
</evidence>
<comment type="similarity">
    <text evidence="9">Belongs to the GSP H family.</text>
</comment>
<feature type="transmembrane region" description="Helical" evidence="11">
    <location>
        <begin position="12"/>
        <end position="32"/>
    </location>
</feature>
<proteinExistence type="inferred from homology"/>
<evidence type="ECO:0000256" key="11">
    <source>
        <dbReference type="SAM" id="Phobius"/>
    </source>
</evidence>
<protein>
    <recommendedName>
        <fullName evidence="2">Type II secretion system protein H</fullName>
    </recommendedName>
    <alternativeName>
        <fullName evidence="10">General secretion pathway protein H</fullName>
    </alternativeName>
</protein>
<dbReference type="NCBIfam" id="TIGR02532">
    <property type="entry name" value="IV_pilin_GFxxxE"/>
    <property type="match status" value="1"/>
</dbReference>
<dbReference type="Proteomes" id="UP000305881">
    <property type="component" value="Chromosome"/>
</dbReference>
<evidence type="ECO:0000313" key="14">
    <source>
        <dbReference type="Proteomes" id="UP000305881"/>
    </source>
</evidence>
<dbReference type="PROSITE" id="PS00409">
    <property type="entry name" value="PROKAR_NTER_METHYL"/>
    <property type="match status" value="1"/>
</dbReference>
<evidence type="ECO:0000259" key="12">
    <source>
        <dbReference type="Pfam" id="PF12019"/>
    </source>
</evidence>
<dbReference type="InterPro" id="IPR022346">
    <property type="entry name" value="T2SS_GspH"/>
</dbReference>
<evidence type="ECO:0000256" key="8">
    <source>
        <dbReference type="ARBA" id="ARBA00023136"/>
    </source>
</evidence>
<gene>
    <name evidence="13" type="ORF">EQU24_12840</name>
</gene>
<dbReference type="Gene3D" id="3.30.700.10">
    <property type="entry name" value="Glycoprotein, Type 4 Pilin"/>
    <property type="match status" value="1"/>
</dbReference>
<evidence type="ECO:0000256" key="1">
    <source>
        <dbReference type="ARBA" id="ARBA00004377"/>
    </source>
</evidence>
<dbReference type="KEGG" id="mbur:EQU24_12840"/>
<comment type="subcellular location">
    <subcellularLocation>
        <location evidence="1">Cell inner membrane</location>
        <topology evidence="1">Single-pass membrane protein</topology>
    </subcellularLocation>
</comment>
<name>A0A4P9UVM8_METBY</name>
<dbReference type="EMBL" id="CP035467">
    <property type="protein sequence ID" value="QCW84830.1"/>
    <property type="molecule type" value="Genomic_DNA"/>
</dbReference>
<feature type="domain" description="General secretion pathway GspH" evidence="12">
    <location>
        <begin position="44"/>
        <end position="150"/>
    </location>
</feature>
<keyword evidence="3" id="KW-1003">Cell membrane</keyword>
<evidence type="ECO:0000256" key="9">
    <source>
        <dbReference type="ARBA" id="ARBA00025772"/>
    </source>
</evidence>
<dbReference type="RefSeq" id="WP_017839124.1">
    <property type="nucleotide sequence ID" value="NZ_CP035467.1"/>
</dbReference>
<evidence type="ECO:0000256" key="7">
    <source>
        <dbReference type="ARBA" id="ARBA00022989"/>
    </source>
</evidence>
<sequence length="169" mass="18219">MKNQTNQGFTLLEALITIAIAAIILVLAVPSYRDVLERNRLKGAVESVADDLKFTRTQAIKQSTDVTLELKGTTDWCYGISLGNSGCDCETVGSCSIKVVDGTQFSDIALDGDNSATFLFRRGTTDINNNIEITLNSPVYTARIIVNRSGRVFICTPGGTTGLPSYPDC</sequence>
<dbReference type="GO" id="GO:0015627">
    <property type="term" value="C:type II protein secretion system complex"/>
    <property type="evidence" value="ECO:0007669"/>
    <property type="project" value="InterPro"/>
</dbReference>
<keyword evidence="4" id="KW-0488">Methylation</keyword>
<evidence type="ECO:0000256" key="2">
    <source>
        <dbReference type="ARBA" id="ARBA00021549"/>
    </source>
</evidence>
<dbReference type="GO" id="GO:0005886">
    <property type="term" value="C:plasma membrane"/>
    <property type="evidence" value="ECO:0007669"/>
    <property type="project" value="UniProtKB-SubCell"/>
</dbReference>
<keyword evidence="8 11" id="KW-0472">Membrane</keyword>
<dbReference type="STRING" id="675511.GCA_000341735_00473"/>
<reference evidence="14" key="1">
    <citation type="journal article" date="2019" name="J. Bacteriol.">
        <title>A Mutagenic Screen Identifies a TonB-Dependent Receptor Required for the Lanthanide Metal Switch in the Type I Methanotroph 'Methylotuvimicrobium buryatense' 5GB1C.</title>
        <authorList>
            <person name="Groom J.D."/>
            <person name="Ford S.M."/>
            <person name="Pesesky M.W."/>
            <person name="Lidstrom M.E."/>
        </authorList>
    </citation>
    <scope>NUCLEOTIDE SEQUENCE [LARGE SCALE GENOMIC DNA]</scope>
    <source>
        <strain evidence="14">5GB1C</strain>
    </source>
</reference>
<dbReference type="OrthoDB" id="5570404at2"/>
<dbReference type="GO" id="GO:0015628">
    <property type="term" value="P:protein secretion by the type II secretion system"/>
    <property type="evidence" value="ECO:0007669"/>
    <property type="project" value="InterPro"/>
</dbReference>
<dbReference type="AlphaFoldDB" id="A0A4P9UVM8"/>
<keyword evidence="14" id="KW-1185">Reference proteome</keyword>
<dbReference type="Pfam" id="PF07963">
    <property type="entry name" value="N_methyl"/>
    <property type="match status" value="1"/>
</dbReference>